<dbReference type="InterPro" id="IPR016130">
    <property type="entry name" value="Tyr_Pase_AS"/>
</dbReference>
<dbReference type="Gene3D" id="3.90.190.10">
    <property type="entry name" value="Protein tyrosine phosphatase superfamily"/>
    <property type="match status" value="1"/>
</dbReference>
<dbReference type="InterPro" id="IPR000242">
    <property type="entry name" value="PTP_cat"/>
</dbReference>
<dbReference type="Proteomes" id="UP000695022">
    <property type="component" value="Unplaced"/>
</dbReference>
<feature type="compositionally biased region" description="Acidic residues" evidence="10">
    <location>
        <begin position="344"/>
        <end position="357"/>
    </location>
</feature>
<evidence type="ECO:0000259" key="12">
    <source>
        <dbReference type="PROSITE" id="PS50056"/>
    </source>
</evidence>
<keyword evidence="9" id="KW-0472">Membrane</keyword>
<evidence type="ECO:0000256" key="1">
    <source>
        <dbReference type="ARBA" id="ARBA00004240"/>
    </source>
</evidence>
<reference evidence="14" key="1">
    <citation type="submission" date="2025-08" db="UniProtKB">
        <authorList>
            <consortium name="RefSeq"/>
        </authorList>
    </citation>
    <scope>IDENTIFICATION</scope>
</reference>
<sequence length="402" mass="44834">MNLTRSICCRLEQELVDFDKKRLWNTIFQKIQNPVNVGSTNAARKSVNRDKNRYCNISPYDHSRIRLKAGDNDYINASLVEVPIIGRKYILSQGPLSNTAGDFWQMVWEQDCKAIVMLNSVIEKGMPKCHQYWPVGTANGGEDTVTFEKNGFAVEFLQAAGQDTFISRMLQLTNLNTNESREVRHFQYTVWPDFGVPKCPTTFLEFLDAVKKSGALAPHAAPPVIHCSAGIGRSGTFCLVHTCITMTENAVTADVLRVQKVLLSLRKYRMGLIQTPDQLRFSYVAILEGLKALVGKDGQRDLQEEDGDSGVSSMHTEEEVEEIPQDLHIGDGCKLSEGVSTSGEDGEEEEEEFETEAFEEKEGSNSSSMSEDKQATVAQKRASVNSIEFESPKRLKSESGDI</sequence>
<evidence type="ECO:0000313" key="13">
    <source>
        <dbReference type="Proteomes" id="UP000695022"/>
    </source>
</evidence>
<keyword evidence="13" id="KW-1185">Reference proteome</keyword>
<comment type="similarity">
    <text evidence="3">Belongs to the protein-tyrosine phosphatase family. Non-receptor class 1 subfamily.</text>
</comment>
<protein>
    <recommendedName>
        <fullName evidence="4">protein-tyrosine-phosphatase</fullName>
        <ecNumber evidence="4">3.1.3.48</ecNumber>
    </recommendedName>
</protein>
<dbReference type="Pfam" id="PF00102">
    <property type="entry name" value="Y_phosphatase"/>
    <property type="match status" value="1"/>
</dbReference>
<dbReference type="SMART" id="SM00404">
    <property type="entry name" value="PTPc_motif"/>
    <property type="match status" value="1"/>
</dbReference>
<evidence type="ECO:0000256" key="9">
    <source>
        <dbReference type="ARBA" id="ARBA00023136"/>
    </source>
</evidence>
<evidence type="ECO:0000256" key="3">
    <source>
        <dbReference type="ARBA" id="ARBA00009701"/>
    </source>
</evidence>
<dbReference type="PANTHER" id="PTHR46047">
    <property type="entry name" value="TYROSINE-PROTEIN PHOSPHATASE NON-RECEPTOR TYPE 61F"/>
    <property type="match status" value="1"/>
</dbReference>
<dbReference type="InterPro" id="IPR000387">
    <property type="entry name" value="Tyr_Pase_dom"/>
</dbReference>
<dbReference type="PIRSF" id="PIRSF000926">
    <property type="entry name" value="Tyr-Ptase_nr1"/>
    <property type="match status" value="1"/>
</dbReference>
<evidence type="ECO:0000256" key="6">
    <source>
        <dbReference type="ARBA" id="ARBA00022801"/>
    </source>
</evidence>
<dbReference type="PANTHER" id="PTHR46047:SF3">
    <property type="entry name" value="TYROSINE-PROTEIN PHOSPHATASE NON-RECEPTOR TYPE 61F"/>
    <property type="match status" value="1"/>
</dbReference>
<dbReference type="SUPFAM" id="SSF52799">
    <property type="entry name" value="(Phosphotyrosine protein) phosphatases II"/>
    <property type="match status" value="1"/>
</dbReference>
<proteinExistence type="inferred from homology"/>
<keyword evidence="6" id="KW-0378">Hydrolase</keyword>
<evidence type="ECO:0000256" key="2">
    <source>
        <dbReference type="ARBA" id="ARBA00004308"/>
    </source>
</evidence>
<evidence type="ECO:0000256" key="4">
    <source>
        <dbReference type="ARBA" id="ARBA00013064"/>
    </source>
</evidence>
<dbReference type="GeneID" id="106818106"/>
<keyword evidence="8" id="KW-0904">Protein phosphatase</keyword>
<dbReference type="InterPro" id="IPR029021">
    <property type="entry name" value="Prot-tyrosine_phosphatase-like"/>
</dbReference>
<gene>
    <name evidence="14" type="primary">LOC106818106</name>
</gene>
<evidence type="ECO:0000256" key="7">
    <source>
        <dbReference type="ARBA" id="ARBA00022824"/>
    </source>
</evidence>
<keyword evidence="5" id="KW-0597">Phosphoprotein</keyword>
<comment type="subcellular location">
    <subcellularLocation>
        <location evidence="2">Endomembrane system</location>
    </subcellularLocation>
    <subcellularLocation>
        <location evidence="1">Endoplasmic reticulum</location>
    </subcellularLocation>
</comment>
<dbReference type="RefSeq" id="XP_014678310.1">
    <property type="nucleotide sequence ID" value="XM_014822824.1"/>
</dbReference>
<dbReference type="PROSITE" id="PS50056">
    <property type="entry name" value="TYR_PHOSPHATASE_2"/>
    <property type="match status" value="1"/>
</dbReference>
<keyword evidence="7" id="KW-0256">Endoplasmic reticulum</keyword>
<dbReference type="EC" id="3.1.3.48" evidence="4"/>
<dbReference type="SMART" id="SM00194">
    <property type="entry name" value="PTPc"/>
    <property type="match status" value="1"/>
</dbReference>
<evidence type="ECO:0000259" key="11">
    <source>
        <dbReference type="PROSITE" id="PS50055"/>
    </source>
</evidence>
<evidence type="ECO:0000256" key="5">
    <source>
        <dbReference type="ARBA" id="ARBA00022553"/>
    </source>
</evidence>
<evidence type="ECO:0000256" key="8">
    <source>
        <dbReference type="ARBA" id="ARBA00022912"/>
    </source>
</evidence>
<feature type="region of interest" description="Disordered" evidence="10">
    <location>
        <begin position="298"/>
        <end position="402"/>
    </location>
</feature>
<name>A0ABM1F1I9_PRICU</name>
<evidence type="ECO:0000256" key="10">
    <source>
        <dbReference type="SAM" id="MobiDB-lite"/>
    </source>
</evidence>
<evidence type="ECO:0000313" key="14">
    <source>
        <dbReference type="RefSeq" id="XP_014678310.1"/>
    </source>
</evidence>
<feature type="compositionally biased region" description="Basic and acidic residues" evidence="10">
    <location>
        <begin position="390"/>
        <end position="402"/>
    </location>
</feature>
<accession>A0ABM1F1I9</accession>
<organism evidence="13 14">
    <name type="scientific">Priapulus caudatus</name>
    <name type="common">Priapulid worm</name>
    <dbReference type="NCBI Taxonomy" id="37621"/>
    <lineage>
        <taxon>Eukaryota</taxon>
        <taxon>Metazoa</taxon>
        <taxon>Ecdysozoa</taxon>
        <taxon>Scalidophora</taxon>
        <taxon>Priapulida</taxon>
        <taxon>Priapulimorpha</taxon>
        <taxon>Priapulimorphida</taxon>
        <taxon>Priapulidae</taxon>
        <taxon>Priapulus</taxon>
    </lineage>
</organism>
<dbReference type="PROSITE" id="PS50055">
    <property type="entry name" value="TYR_PHOSPHATASE_PTP"/>
    <property type="match status" value="1"/>
</dbReference>
<feature type="domain" description="Tyrosine specific protein phosphatases" evidence="12">
    <location>
        <begin position="201"/>
        <end position="280"/>
    </location>
</feature>
<feature type="domain" description="Tyrosine-protein phosphatase" evidence="11">
    <location>
        <begin position="11"/>
        <end position="289"/>
    </location>
</feature>
<dbReference type="InterPro" id="IPR003595">
    <property type="entry name" value="Tyr_Pase_cat"/>
</dbReference>
<dbReference type="PRINTS" id="PR00700">
    <property type="entry name" value="PRTYPHPHTASE"/>
</dbReference>
<dbReference type="InterPro" id="IPR012265">
    <property type="entry name" value="Ptpn1/Ptpn2"/>
</dbReference>
<dbReference type="InterPro" id="IPR051985">
    <property type="entry name" value="NR_tyrosine_phosphatase"/>
</dbReference>
<dbReference type="PROSITE" id="PS00383">
    <property type="entry name" value="TYR_PHOSPHATASE_1"/>
    <property type="match status" value="1"/>
</dbReference>